<keyword evidence="2" id="KW-1185">Reference proteome</keyword>
<proteinExistence type="predicted"/>
<gene>
    <name evidence="1" type="ORF">Apa02nite_024210</name>
</gene>
<evidence type="ECO:0000313" key="1">
    <source>
        <dbReference type="EMBL" id="GIE66313.1"/>
    </source>
</evidence>
<evidence type="ECO:0000313" key="2">
    <source>
        <dbReference type="Proteomes" id="UP000624709"/>
    </source>
</evidence>
<dbReference type="EMBL" id="BOMS01000031">
    <property type="protein sequence ID" value="GIE66313.1"/>
    <property type="molecule type" value="Genomic_DNA"/>
</dbReference>
<sequence>MWARTESSDSHSRVTSTEPPIWSHLCRWNELATLDRVTADARAELDLRPGWTRQWTATWVYNREKVTVPVSGLTSMPARGCVPVRGFTFSPEQRHRPGTEVLVSTVRQHGYESQEERMLLRALDFAGGLREVQSQPFSLCFSTAAGSSGHIPDYLAYTDTGLTLIDVRPSRLIREDDRIKFAAAAEVALVMGWRYLVVGGWQRFVVDTLDELFARRRPMKDPMGMQDQVLAQLGPGPRRFDEIIEATSVPAIARTHLSHLIWWRRAVIDLSRPLGDSCLVWAPRPGSW</sequence>
<dbReference type="NCBIfam" id="NF033179">
    <property type="entry name" value="TnsA_like_Actin"/>
    <property type="match status" value="1"/>
</dbReference>
<organism evidence="1 2">
    <name type="scientific">Actinoplanes palleronii</name>
    <dbReference type="NCBI Taxonomy" id="113570"/>
    <lineage>
        <taxon>Bacteria</taxon>
        <taxon>Bacillati</taxon>
        <taxon>Actinomycetota</taxon>
        <taxon>Actinomycetes</taxon>
        <taxon>Micromonosporales</taxon>
        <taxon>Micromonosporaceae</taxon>
        <taxon>Actinoplanes</taxon>
    </lineage>
</organism>
<dbReference type="InterPro" id="IPR048000">
    <property type="entry name" value="TnsA-like"/>
</dbReference>
<evidence type="ECO:0008006" key="3">
    <source>
        <dbReference type="Google" id="ProtNLM"/>
    </source>
</evidence>
<protein>
    <recommendedName>
        <fullName evidence="3">TnsA-like heteromeric transposase endonuclease subunit</fullName>
    </recommendedName>
</protein>
<accession>A0ABQ4B6L3</accession>
<dbReference type="Proteomes" id="UP000624709">
    <property type="component" value="Unassembled WGS sequence"/>
</dbReference>
<name>A0ABQ4B6L3_9ACTN</name>
<comment type="caution">
    <text evidence="1">The sequence shown here is derived from an EMBL/GenBank/DDBJ whole genome shotgun (WGS) entry which is preliminary data.</text>
</comment>
<reference evidence="1 2" key="1">
    <citation type="submission" date="2021-01" db="EMBL/GenBank/DDBJ databases">
        <title>Whole genome shotgun sequence of Actinoplanes palleronii NBRC 14916.</title>
        <authorList>
            <person name="Komaki H."/>
            <person name="Tamura T."/>
        </authorList>
    </citation>
    <scope>NUCLEOTIDE SEQUENCE [LARGE SCALE GENOMIC DNA]</scope>
    <source>
        <strain evidence="1 2">NBRC 14916</strain>
    </source>
</reference>